<dbReference type="SMART" id="SM00717">
    <property type="entry name" value="SANT"/>
    <property type="match status" value="2"/>
</dbReference>
<evidence type="ECO:0000256" key="3">
    <source>
        <dbReference type="ARBA" id="ARBA00023125"/>
    </source>
</evidence>
<dbReference type="FunFam" id="1.10.10.60:FF:000001">
    <property type="entry name" value="MYB-related transcription factor"/>
    <property type="match status" value="1"/>
</dbReference>
<accession>A0A9R1XJ31</accession>
<dbReference type="SUPFAM" id="SSF46689">
    <property type="entry name" value="Homeodomain-like"/>
    <property type="match status" value="1"/>
</dbReference>
<evidence type="ECO:0000313" key="7">
    <source>
        <dbReference type="EMBL" id="KAJ0214539.1"/>
    </source>
</evidence>
<evidence type="ECO:0000259" key="6">
    <source>
        <dbReference type="PROSITE" id="PS51294"/>
    </source>
</evidence>
<dbReference type="InterPro" id="IPR009057">
    <property type="entry name" value="Homeodomain-like_sf"/>
</dbReference>
<dbReference type="CDD" id="cd00167">
    <property type="entry name" value="SANT"/>
    <property type="match status" value="2"/>
</dbReference>
<sequence>MGRTPCCEKNGGIRKGPWTTEEDQKLIDYIHKNGYRNWRTLPKNAGLQRCGKSCRLRWTNYLKPDIKRGKFSSEEEETIIKLHSILGNKWSTIAAHLPGRTDNEIKNFWNTHIRKRLLRMGIDPITHKTRLDILALSSILNSSIYNSPQMNLLRIQPMVNPELLRLAASHLSSLGNQNPNFIHQKDLLENTLQVQENHHLVQDQTLIQEMSNCTSLSTPTCVVTSSSETSKLIQPNVNEFPSSISDFKPQTYPYIDILTCNNLENFVTLYDNYGYHINPQSNVSNKFCLTSSFVDSSTASSSSTLMNSISNSTYIDGSTREEDREIGNCNNLFKSESQELMNPNYVSDDYMLVQINNNLKDVSLVRQT</sequence>
<dbReference type="PROSITE" id="PS51294">
    <property type="entry name" value="HTH_MYB"/>
    <property type="match status" value="2"/>
</dbReference>
<dbReference type="FunFam" id="1.10.10.60:FF:000349">
    <property type="entry name" value="Transcription factor MYB39"/>
    <property type="match status" value="1"/>
</dbReference>
<keyword evidence="2" id="KW-0677">Repeat</keyword>
<evidence type="ECO:0000256" key="1">
    <source>
        <dbReference type="ARBA" id="ARBA00004123"/>
    </source>
</evidence>
<dbReference type="InterPro" id="IPR001005">
    <property type="entry name" value="SANT/Myb"/>
</dbReference>
<evidence type="ECO:0000256" key="2">
    <source>
        <dbReference type="ARBA" id="ARBA00022737"/>
    </source>
</evidence>
<comment type="subcellular location">
    <subcellularLocation>
        <location evidence="1">Nucleus</location>
    </subcellularLocation>
</comment>
<feature type="domain" description="Myb-like" evidence="5">
    <location>
        <begin position="63"/>
        <end position="113"/>
    </location>
</feature>
<protein>
    <submittedName>
        <fullName evidence="7">Uncharacterized protein</fullName>
    </submittedName>
</protein>
<dbReference type="AlphaFoldDB" id="A0A9R1XJ31"/>
<proteinExistence type="predicted"/>
<comment type="caution">
    <text evidence="7">The sequence shown here is derived from an EMBL/GenBank/DDBJ whole genome shotgun (WGS) entry which is preliminary data.</text>
</comment>
<keyword evidence="3" id="KW-0238">DNA-binding</keyword>
<dbReference type="GO" id="GO:0005634">
    <property type="term" value="C:nucleus"/>
    <property type="evidence" value="ECO:0007669"/>
    <property type="project" value="UniProtKB-SubCell"/>
</dbReference>
<organism evidence="7 8">
    <name type="scientific">Lactuca sativa</name>
    <name type="common">Garden lettuce</name>
    <dbReference type="NCBI Taxonomy" id="4236"/>
    <lineage>
        <taxon>Eukaryota</taxon>
        <taxon>Viridiplantae</taxon>
        <taxon>Streptophyta</taxon>
        <taxon>Embryophyta</taxon>
        <taxon>Tracheophyta</taxon>
        <taxon>Spermatophyta</taxon>
        <taxon>Magnoliopsida</taxon>
        <taxon>eudicotyledons</taxon>
        <taxon>Gunneridae</taxon>
        <taxon>Pentapetalae</taxon>
        <taxon>asterids</taxon>
        <taxon>campanulids</taxon>
        <taxon>Asterales</taxon>
        <taxon>Asteraceae</taxon>
        <taxon>Cichorioideae</taxon>
        <taxon>Cichorieae</taxon>
        <taxon>Lactucinae</taxon>
        <taxon>Lactuca</taxon>
    </lineage>
</organism>
<evidence type="ECO:0000256" key="4">
    <source>
        <dbReference type="ARBA" id="ARBA00023242"/>
    </source>
</evidence>
<dbReference type="GO" id="GO:0003677">
    <property type="term" value="F:DNA binding"/>
    <property type="evidence" value="ECO:0007669"/>
    <property type="project" value="UniProtKB-KW"/>
</dbReference>
<keyword evidence="4" id="KW-0539">Nucleus</keyword>
<reference evidence="7 8" key="1">
    <citation type="journal article" date="2017" name="Nat. Commun.">
        <title>Genome assembly with in vitro proximity ligation data and whole-genome triplication in lettuce.</title>
        <authorList>
            <person name="Reyes-Chin-Wo S."/>
            <person name="Wang Z."/>
            <person name="Yang X."/>
            <person name="Kozik A."/>
            <person name="Arikit S."/>
            <person name="Song C."/>
            <person name="Xia L."/>
            <person name="Froenicke L."/>
            <person name="Lavelle D.O."/>
            <person name="Truco M.J."/>
            <person name="Xia R."/>
            <person name="Zhu S."/>
            <person name="Xu C."/>
            <person name="Xu H."/>
            <person name="Xu X."/>
            <person name="Cox K."/>
            <person name="Korf I."/>
            <person name="Meyers B.C."/>
            <person name="Michelmore R.W."/>
        </authorList>
    </citation>
    <scope>NUCLEOTIDE SEQUENCE [LARGE SCALE GENOMIC DNA]</scope>
    <source>
        <strain evidence="8">cv. Salinas</strain>
        <tissue evidence="7">Seedlings</tissue>
    </source>
</reference>
<dbReference type="Proteomes" id="UP000235145">
    <property type="component" value="Unassembled WGS sequence"/>
</dbReference>
<dbReference type="PANTHER" id="PTHR47994:SF5">
    <property type="entry name" value="F14D16.11-RELATED"/>
    <property type="match status" value="1"/>
</dbReference>
<dbReference type="Pfam" id="PF00249">
    <property type="entry name" value="Myb_DNA-binding"/>
    <property type="match status" value="2"/>
</dbReference>
<dbReference type="Gene3D" id="1.10.10.60">
    <property type="entry name" value="Homeodomain-like"/>
    <property type="match status" value="2"/>
</dbReference>
<feature type="domain" description="HTH myb-type" evidence="6">
    <location>
        <begin position="10"/>
        <end position="62"/>
    </location>
</feature>
<evidence type="ECO:0000313" key="8">
    <source>
        <dbReference type="Proteomes" id="UP000235145"/>
    </source>
</evidence>
<dbReference type="EMBL" id="NBSK02000004">
    <property type="protein sequence ID" value="KAJ0214539.1"/>
    <property type="molecule type" value="Genomic_DNA"/>
</dbReference>
<feature type="domain" description="Myb-like" evidence="5">
    <location>
        <begin position="10"/>
        <end position="62"/>
    </location>
</feature>
<dbReference type="PROSITE" id="PS50090">
    <property type="entry name" value="MYB_LIKE"/>
    <property type="match status" value="2"/>
</dbReference>
<gene>
    <name evidence="7" type="ORF">LSAT_V11C400179470</name>
</gene>
<keyword evidence="8" id="KW-1185">Reference proteome</keyword>
<dbReference type="InterPro" id="IPR015495">
    <property type="entry name" value="Myb_TF_plants"/>
</dbReference>
<feature type="domain" description="HTH myb-type" evidence="6">
    <location>
        <begin position="63"/>
        <end position="117"/>
    </location>
</feature>
<dbReference type="InterPro" id="IPR017930">
    <property type="entry name" value="Myb_dom"/>
</dbReference>
<name>A0A9R1XJ31_LACSA</name>
<evidence type="ECO:0000259" key="5">
    <source>
        <dbReference type="PROSITE" id="PS50090"/>
    </source>
</evidence>
<dbReference type="PANTHER" id="PTHR47994">
    <property type="entry name" value="F14D16.11-RELATED"/>
    <property type="match status" value="1"/>
</dbReference>